<protein>
    <recommendedName>
        <fullName evidence="5">Peptidase M10 serralysin C-terminal domain-containing protein</fullName>
    </recommendedName>
</protein>
<dbReference type="InterPro" id="IPR001343">
    <property type="entry name" value="Hemolysn_Ca-bd"/>
</dbReference>
<dbReference type="Gene3D" id="2.150.10.10">
    <property type="entry name" value="Serralysin-like metalloprotease, C-terminal"/>
    <property type="match status" value="3"/>
</dbReference>
<evidence type="ECO:0000313" key="3">
    <source>
        <dbReference type="EMBL" id="MBW8727257.1"/>
    </source>
</evidence>
<dbReference type="PANTHER" id="PTHR38340:SF1">
    <property type="entry name" value="S-LAYER PROTEIN"/>
    <property type="match status" value="1"/>
</dbReference>
<dbReference type="InterPro" id="IPR050557">
    <property type="entry name" value="RTX_toxin/Mannuronan_C5-epim"/>
</dbReference>
<proteinExistence type="predicted"/>
<sequence>MPVVDGTAGKDVIHIDGDGTAIPIGFKEILIAVFPGNENDIIRPGLGDDIVASGAGSDFVDGGIGNDLLRGGLGDDSLLGGAGDDTLIGGAGADNLVGGGGIDTASYEGSLAGVNVSIGGNAFGISGDDAGDVISDDIENLSGSVFDDILGGTFTDNVLTGLDGNDRLFGGSGNDILRGGAGADRLDGGFGTDLVTYFGAAIGVTVNLQSGTGANGDAQGDSYVSIENVNGSTAGDVIIGNAGANVLNGFEGNDRLTGGAGKDTLTGGIGADRFVFITVGDSVVGANADRIADFSRAQGDKIDLSGIDASTKAAGNQAFSFIGSALYHHVAGELRFAQFDGTTTIAGDIDGDGASDFHIVLTGTVALTAADFVL</sequence>
<evidence type="ECO:0008006" key="5">
    <source>
        <dbReference type="Google" id="ProtNLM"/>
    </source>
</evidence>
<dbReference type="GO" id="GO:0005509">
    <property type="term" value="F:calcium ion binding"/>
    <property type="evidence" value="ECO:0007669"/>
    <property type="project" value="InterPro"/>
</dbReference>
<dbReference type="PANTHER" id="PTHR38340">
    <property type="entry name" value="S-LAYER PROTEIN"/>
    <property type="match status" value="1"/>
</dbReference>
<dbReference type="PROSITE" id="PS00330">
    <property type="entry name" value="HEMOLYSIN_CALCIUM"/>
    <property type="match status" value="4"/>
</dbReference>
<dbReference type="EMBL" id="JAEKLZ010000263">
    <property type="protein sequence ID" value="MBW8727257.1"/>
    <property type="molecule type" value="Genomic_DNA"/>
</dbReference>
<evidence type="ECO:0000256" key="2">
    <source>
        <dbReference type="ARBA" id="ARBA00022525"/>
    </source>
</evidence>
<dbReference type="SUPFAM" id="SSF51120">
    <property type="entry name" value="beta-Roll"/>
    <property type="match status" value="3"/>
</dbReference>
<gene>
    <name evidence="3" type="ORF">JF625_19180</name>
</gene>
<dbReference type="AlphaFoldDB" id="A0A952FLJ0"/>
<evidence type="ECO:0000256" key="1">
    <source>
        <dbReference type="ARBA" id="ARBA00004613"/>
    </source>
</evidence>
<dbReference type="GO" id="GO:0005576">
    <property type="term" value="C:extracellular region"/>
    <property type="evidence" value="ECO:0007669"/>
    <property type="project" value="UniProtKB-SubCell"/>
</dbReference>
<comment type="caution">
    <text evidence="3">The sequence shown here is derived from an EMBL/GenBank/DDBJ whole genome shotgun (WGS) entry which is preliminary data.</text>
</comment>
<dbReference type="PRINTS" id="PR00313">
    <property type="entry name" value="CABNDNGRPT"/>
</dbReference>
<dbReference type="Pfam" id="PF00353">
    <property type="entry name" value="HemolysinCabind"/>
    <property type="match status" value="4"/>
</dbReference>
<name>A0A952FLJ0_9PROT</name>
<dbReference type="InterPro" id="IPR018511">
    <property type="entry name" value="Hemolysin-typ_Ca-bd_CS"/>
</dbReference>
<accession>A0A952FLJ0</accession>
<keyword evidence="2" id="KW-0964">Secreted</keyword>
<dbReference type="InterPro" id="IPR011049">
    <property type="entry name" value="Serralysin-like_metalloprot_C"/>
</dbReference>
<evidence type="ECO:0000313" key="4">
    <source>
        <dbReference type="Proteomes" id="UP000700706"/>
    </source>
</evidence>
<comment type="subcellular location">
    <subcellularLocation>
        <location evidence="1">Secreted</location>
    </subcellularLocation>
</comment>
<dbReference type="Proteomes" id="UP000700706">
    <property type="component" value="Unassembled WGS sequence"/>
</dbReference>
<reference evidence="3" key="1">
    <citation type="submission" date="2020-06" db="EMBL/GenBank/DDBJ databases">
        <title>Stable isotope informed genome-resolved metagenomics uncovers potential trophic interactions in rhizosphere soil.</title>
        <authorList>
            <person name="Starr E.P."/>
            <person name="Shi S."/>
            <person name="Blazewicz S.J."/>
            <person name="Koch B.J."/>
            <person name="Probst A.J."/>
            <person name="Hungate B.A."/>
            <person name="Pett-Ridge J."/>
            <person name="Firestone M.K."/>
            <person name="Banfield J.F."/>
        </authorList>
    </citation>
    <scope>NUCLEOTIDE SEQUENCE</scope>
    <source>
        <strain evidence="3">YM_69_17</strain>
    </source>
</reference>
<organism evidence="3 4">
    <name type="scientific">Inquilinus limosus</name>
    <dbReference type="NCBI Taxonomy" id="171674"/>
    <lineage>
        <taxon>Bacteria</taxon>
        <taxon>Pseudomonadati</taxon>
        <taxon>Pseudomonadota</taxon>
        <taxon>Alphaproteobacteria</taxon>
        <taxon>Rhodospirillales</taxon>
        <taxon>Rhodospirillaceae</taxon>
        <taxon>Inquilinus</taxon>
    </lineage>
</organism>